<dbReference type="STRING" id="2282107.A0A286UC78"/>
<dbReference type="GO" id="GO:0006890">
    <property type="term" value="P:retrograde vesicle-mediated transport, Golgi to endoplasmic reticulum"/>
    <property type="evidence" value="ECO:0007669"/>
    <property type="project" value="TreeGrafter"/>
</dbReference>
<evidence type="ECO:0000256" key="5">
    <source>
        <dbReference type="ARBA" id="ARBA00023136"/>
    </source>
</evidence>
<dbReference type="Pfam" id="PF07970">
    <property type="entry name" value="COPIIcoated_ERV"/>
    <property type="match status" value="1"/>
</dbReference>
<dbReference type="Proteomes" id="UP000217199">
    <property type="component" value="Unassembled WGS sequence"/>
</dbReference>
<dbReference type="GO" id="GO:0005789">
    <property type="term" value="C:endoplasmic reticulum membrane"/>
    <property type="evidence" value="ECO:0007669"/>
    <property type="project" value="TreeGrafter"/>
</dbReference>
<organism evidence="9 10">
    <name type="scientific">Pyrrhoderma noxium</name>
    <dbReference type="NCBI Taxonomy" id="2282107"/>
    <lineage>
        <taxon>Eukaryota</taxon>
        <taxon>Fungi</taxon>
        <taxon>Dikarya</taxon>
        <taxon>Basidiomycota</taxon>
        <taxon>Agaricomycotina</taxon>
        <taxon>Agaricomycetes</taxon>
        <taxon>Hymenochaetales</taxon>
        <taxon>Hymenochaetaceae</taxon>
        <taxon>Pyrrhoderma</taxon>
    </lineage>
</organism>
<proteinExistence type="inferred from homology"/>
<dbReference type="GO" id="GO:0000139">
    <property type="term" value="C:Golgi membrane"/>
    <property type="evidence" value="ECO:0007669"/>
    <property type="project" value="TreeGrafter"/>
</dbReference>
<evidence type="ECO:0000256" key="2">
    <source>
        <dbReference type="ARBA" id="ARBA00005648"/>
    </source>
</evidence>
<comment type="subcellular location">
    <subcellularLocation>
        <location evidence="1">Membrane</location>
        <topology evidence="1">Multi-pass membrane protein</topology>
    </subcellularLocation>
</comment>
<dbReference type="AlphaFoldDB" id="A0A286UC78"/>
<dbReference type="InterPro" id="IPR012936">
    <property type="entry name" value="Erv_C"/>
</dbReference>
<dbReference type="Pfam" id="PF13850">
    <property type="entry name" value="ERGIC_N"/>
    <property type="match status" value="1"/>
</dbReference>
<evidence type="ECO:0000313" key="9">
    <source>
        <dbReference type="EMBL" id="PAV17158.1"/>
    </source>
</evidence>
<dbReference type="EMBL" id="NBII01000007">
    <property type="protein sequence ID" value="PAV17158.1"/>
    <property type="molecule type" value="Genomic_DNA"/>
</dbReference>
<comment type="caution">
    <text evidence="9">The sequence shown here is derived from an EMBL/GenBank/DDBJ whole genome shotgun (WGS) entry which is preliminary data.</text>
</comment>
<keyword evidence="5 6" id="KW-0472">Membrane</keyword>
<name>A0A286UC78_9AGAM</name>
<evidence type="ECO:0000256" key="6">
    <source>
        <dbReference type="SAM" id="Phobius"/>
    </source>
</evidence>
<evidence type="ECO:0000259" key="8">
    <source>
        <dbReference type="Pfam" id="PF13850"/>
    </source>
</evidence>
<dbReference type="OrthoDB" id="10266265at2759"/>
<evidence type="ECO:0000313" key="10">
    <source>
        <dbReference type="Proteomes" id="UP000217199"/>
    </source>
</evidence>
<evidence type="ECO:0000256" key="4">
    <source>
        <dbReference type="ARBA" id="ARBA00022989"/>
    </source>
</evidence>
<feature type="domain" description="Endoplasmic reticulum vesicle transporter N-terminal" evidence="8">
    <location>
        <begin position="9"/>
        <end position="98"/>
    </location>
</feature>
<dbReference type="InterPro" id="IPR045888">
    <property type="entry name" value="Erv"/>
</dbReference>
<protein>
    <submittedName>
        <fullName evidence="9">Endoplasmic reticulum-derived transport vesicle ERV46</fullName>
    </submittedName>
</protein>
<evidence type="ECO:0000259" key="7">
    <source>
        <dbReference type="Pfam" id="PF07970"/>
    </source>
</evidence>
<evidence type="ECO:0000256" key="1">
    <source>
        <dbReference type="ARBA" id="ARBA00004141"/>
    </source>
</evidence>
<sequence length="421" mass="46824">MAKGLFGGLKGVDAFGKTMEDVKVKTKTGAFLTILSAAIILAFTTIEFLDYRRVNVETSIVVDKSRGERLTVNMNVTFPKVPCYLMSLDVMDISGEAQRDISHNIMKTRLDATGKVIPNSHSGELRNKLDVMNEQTKEGYCGSCYGGVAPANGCCNTCDEVRQAYVNKGWSFSNPDSVEQCVREHWSDKIKDQASEGCNISGRLRVNKVIGNIHLSPGRSFQTNYMNIHELVPYLKDDKNRHDFRHTIHELHFEGDDEYNYNKKQKSKEMKKKLGLEMNPLDGAVGNAKTAQYMFQYFLKVVSTRFDLLEGQSVKTHQYSATHFERDLSAGAMAQTKEGVHITHMNSGMPSLFINYEISPLLVVHSETRQSFAHFLTSTCAIVGGVLTIATIVDSVLFATGKRLKKGSGGVTNGYNNGKLM</sequence>
<feature type="domain" description="Endoplasmic reticulum vesicle transporter C-terminal" evidence="7">
    <location>
        <begin position="144"/>
        <end position="394"/>
    </location>
</feature>
<keyword evidence="4 6" id="KW-1133">Transmembrane helix</keyword>
<reference evidence="9 10" key="1">
    <citation type="journal article" date="2017" name="Mol. Ecol.">
        <title>Comparative and population genomic landscape of Phellinus noxius: A hypervariable fungus causing root rot in trees.</title>
        <authorList>
            <person name="Chung C.L."/>
            <person name="Lee T.J."/>
            <person name="Akiba M."/>
            <person name="Lee H.H."/>
            <person name="Kuo T.H."/>
            <person name="Liu D."/>
            <person name="Ke H.M."/>
            <person name="Yokoi T."/>
            <person name="Roa M.B."/>
            <person name="Lu M.J."/>
            <person name="Chang Y.Y."/>
            <person name="Ann P.J."/>
            <person name="Tsai J.N."/>
            <person name="Chen C.Y."/>
            <person name="Tzean S.S."/>
            <person name="Ota Y."/>
            <person name="Hattori T."/>
            <person name="Sahashi N."/>
            <person name="Liou R.F."/>
            <person name="Kikuchi T."/>
            <person name="Tsai I.J."/>
        </authorList>
    </citation>
    <scope>NUCLEOTIDE SEQUENCE [LARGE SCALE GENOMIC DNA]</scope>
    <source>
        <strain evidence="9 10">FFPRI411160</strain>
    </source>
</reference>
<evidence type="ECO:0000256" key="3">
    <source>
        <dbReference type="ARBA" id="ARBA00022692"/>
    </source>
</evidence>
<dbReference type="GO" id="GO:0006888">
    <property type="term" value="P:endoplasmic reticulum to Golgi vesicle-mediated transport"/>
    <property type="evidence" value="ECO:0007669"/>
    <property type="project" value="TreeGrafter"/>
</dbReference>
<comment type="similarity">
    <text evidence="2">Belongs to the ERGIC family.</text>
</comment>
<keyword evidence="10" id="KW-1185">Reference proteome</keyword>
<feature type="transmembrane region" description="Helical" evidence="6">
    <location>
        <begin position="29"/>
        <end position="49"/>
    </location>
</feature>
<keyword evidence="3 6" id="KW-0812">Transmembrane</keyword>
<gene>
    <name evidence="9" type="ORF">PNOK_0722200</name>
</gene>
<dbReference type="InParanoid" id="A0A286UC78"/>
<dbReference type="PANTHER" id="PTHR10984:SF25">
    <property type="entry name" value="ENDOPLASMIC RETICULUM-GOLGI INTERMEDIATE COMPARTMENT PROTEIN 3"/>
    <property type="match status" value="1"/>
</dbReference>
<accession>A0A286UC78</accession>
<dbReference type="FunCoup" id="A0A286UC78">
    <property type="interactions" value="365"/>
</dbReference>
<dbReference type="InterPro" id="IPR039542">
    <property type="entry name" value="Erv_N"/>
</dbReference>
<dbReference type="GO" id="GO:0030134">
    <property type="term" value="C:COPII-coated ER to Golgi transport vesicle"/>
    <property type="evidence" value="ECO:0007669"/>
    <property type="project" value="TreeGrafter"/>
</dbReference>
<feature type="transmembrane region" description="Helical" evidence="6">
    <location>
        <begin position="375"/>
        <end position="399"/>
    </location>
</feature>
<dbReference type="PANTHER" id="PTHR10984">
    <property type="entry name" value="ENDOPLASMIC RETICULUM-GOLGI INTERMEDIATE COMPARTMENT PROTEIN"/>
    <property type="match status" value="1"/>
</dbReference>